<comment type="subcellular location">
    <subcellularLocation>
        <location evidence="1">Membrane</location>
        <topology evidence="1">Multi-pass membrane protein</topology>
    </subcellularLocation>
</comment>
<sequence length="153" mass="16037">MSAALESLMRVPPSLADSEANARGLGAFLLVGAAAALGFVATSSLAVMLLPHVESWVVSAVCYAAFIAPVYLLHRRFSFRSRAAHGQALPRYVAVQGMALALAALFSYLFHGVLGLPGLPAALLVIALTSGASYMVLKGWAFATSRHERVLPA</sequence>
<dbReference type="EMBL" id="JBHRYD010000001">
    <property type="protein sequence ID" value="MFC3703485.1"/>
    <property type="molecule type" value="Genomic_DNA"/>
</dbReference>
<accession>A0ABV7WW07</accession>
<dbReference type="Proteomes" id="UP001595613">
    <property type="component" value="Unassembled WGS sequence"/>
</dbReference>
<organism evidence="7 8">
    <name type="scientific">Devosia honganensis</name>
    <dbReference type="NCBI Taxonomy" id="1610527"/>
    <lineage>
        <taxon>Bacteria</taxon>
        <taxon>Pseudomonadati</taxon>
        <taxon>Pseudomonadota</taxon>
        <taxon>Alphaproteobacteria</taxon>
        <taxon>Hyphomicrobiales</taxon>
        <taxon>Devosiaceae</taxon>
        <taxon>Devosia</taxon>
    </lineage>
</organism>
<feature type="transmembrane region" description="Helical" evidence="5">
    <location>
        <begin position="93"/>
        <end position="113"/>
    </location>
</feature>
<comment type="caution">
    <text evidence="7">The sequence shown here is derived from an EMBL/GenBank/DDBJ whole genome shotgun (WGS) entry which is preliminary data.</text>
</comment>
<feature type="transmembrane region" description="Helical" evidence="5">
    <location>
        <begin position="27"/>
        <end position="50"/>
    </location>
</feature>
<evidence type="ECO:0000256" key="2">
    <source>
        <dbReference type="ARBA" id="ARBA00022692"/>
    </source>
</evidence>
<evidence type="ECO:0000256" key="3">
    <source>
        <dbReference type="ARBA" id="ARBA00022989"/>
    </source>
</evidence>
<gene>
    <name evidence="7" type="ORF">ACFOOL_01790</name>
</gene>
<feature type="domain" description="GtrA/DPMS transmembrane" evidence="6">
    <location>
        <begin position="28"/>
        <end position="142"/>
    </location>
</feature>
<evidence type="ECO:0000256" key="1">
    <source>
        <dbReference type="ARBA" id="ARBA00004141"/>
    </source>
</evidence>
<name>A0ABV7WW07_9HYPH</name>
<keyword evidence="2 5" id="KW-0812">Transmembrane</keyword>
<keyword evidence="8" id="KW-1185">Reference proteome</keyword>
<feature type="transmembrane region" description="Helical" evidence="5">
    <location>
        <begin position="119"/>
        <end position="137"/>
    </location>
</feature>
<evidence type="ECO:0000256" key="4">
    <source>
        <dbReference type="ARBA" id="ARBA00023136"/>
    </source>
</evidence>
<keyword evidence="3 5" id="KW-1133">Transmembrane helix</keyword>
<dbReference type="RefSeq" id="WP_380094330.1">
    <property type="nucleotide sequence ID" value="NZ_JBHRYD010000001.1"/>
</dbReference>
<evidence type="ECO:0000313" key="7">
    <source>
        <dbReference type="EMBL" id="MFC3703485.1"/>
    </source>
</evidence>
<dbReference type="Pfam" id="PF04138">
    <property type="entry name" value="GtrA_DPMS_TM"/>
    <property type="match status" value="1"/>
</dbReference>
<protein>
    <submittedName>
        <fullName evidence="7">GtrA family protein</fullName>
    </submittedName>
</protein>
<reference evidence="8" key="1">
    <citation type="journal article" date="2019" name="Int. J. Syst. Evol. Microbiol.">
        <title>The Global Catalogue of Microorganisms (GCM) 10K type strain sequencing project: providing services to taxonomists for standard genome sequencing and annotation.</title>
        <authorList>
            <consortium name="The Broad Institute Genomics Platform"/>
            <consortium name="The Broad Institute Genome Sequencing Center for Infectious Disease"/>
            <person name="Wu L."/>
            <person name="Ma J."/>
        </authorList>
    </citation>
    <scope>NUCLEOTIDE SEQUENCE [LARGE SCALE GENOMIC DNA]</scope>
    <source>
        <strain evidence="8">KCTC 42281</strain>
    </source>
</reference>
<evidence type="ECO:0000313" key="8">
    <source>
        <dbReference type="Proteomes" id="UP001595613"/>
    </source>
</evidence>
<feature type="transmembrane region" description="Helical" evidence="5">
    <location>
        <begin position="56"/>
        <end position="73"/>
    </location>
</feature>
<proteinExistence type="predicted"/>
<evidence type="ECO:0000259" key="6">
    <source>
        <dbReference type="Pfam" id="PF04138"/>
    </source>
</evidence>
<evidence type="ECO:0000256" key="5">
    <source>
        <dbReference type="SAM" id="Phobius"/>
    </source>
</evidence>
<keyword evidence="4 5" id="KW-0472">Membrane</keyword>
<dbReference type="InterPro" id="IPR007267">
    <property type="entry name" value="GtrA_DPMS_TM"/>
</dbReference>